<dbReference type="EMBL" id="VXIS01000019">
    <property type="protein sequence ID" value="KAA8912833.1"/>
    <property type="molecule type" value="Genomic_DNA"/>
</dbReference>
<name>A0A5J5F7A4_9PEZI</name>
<dbReference type="Proteomes" id="UP000326924">
    <property type="component" value="Unassembled WGS sequence"/>
</dbReference>
<dbReference type="OrthoDB" id="442243at2759"/>
<evidence type="ECO:0008006" key="3">
    <source>
        <dbReference type="Google" id="ProtNLM"/>
    </source>
</evidence>
<dbReference type="PANTHER" id="PTHR47842:SF1">
    <property type="entry name" value="DUF676 DOMAIN-CONTAINING PROTEIN"/>
    <property type="match status" value="1"/>
</dbReference>
<proteinExistence type="predicted"/>
<organism evidence="1 2">
    <name type="scientific">Sphaerosporella brunnea</name>
    <dbReference type="NCBI Taxonomy" id="1250544"/>
    <lineage>
        <taxon>Eukaryota</taxon>
        <taxon>Fungi</taxon>
        <taxon>Dikarya</taxon>
        <taxon>Ascomycota</taxon>
        <taxon>Pezizomycotina</taxon>
        <taxon>Pezizomycetes</taxon>
        <taxon>Pezizales</taxon>
        <taxon>Pyronemataceae</taxon>
        <taxon>Sphaerosporella</taxon>
    </lineage>
</organism>
<dbReference type="Gene3D" id="3.40.50.1820">
    <property type="entry name" value="alpha/beta hydrolase"/>
    <property type="match status" value="1"/>
</dbReference>
<protein>
    <recommendedName>
        <fullName evidence="3">DUF676 domain-containing protein</fullName>
    </recommendedName>
</protein>
<evidence type="ECO:0000313" key="1">
    <source>
        <dbReference type="EMBL" id="KAA8912833.1"/>
    </source>
</evidence>
<comment type="caution">
    <text evidence="1">The sequence shown here is derived from an EMBL/GenBank/DDBJ whole genome shotgun (WGS) entry which is preliminary data.</text>
</comment>
<evidence type="ECO:0000313" key="2">
    <source>
        <dbReference type="Proteomes" id="UP000326924"/>
    </source>
</evidence>
<dbReference type="InParanoid" id="A0A5J5F7A4"/>
<reference evidence="1 2" key="1">
    <citation type="submission" date="2019-09" db="EMBL/GenBank/DDBJ databases">
        <title>Draft genome of the ectomycorrhizal ascomycete Sphaerosporella brunnea.</title>
        <authorList>
            <consortium name="DOE Joint Genome Institute"/>
            <person name="Benucci G.M."/>
            <person name="Marozzi G."/>
            <person name="Antonielli L."/>
            <person name="Sanchez S."/>
            <person name="Marco P."/>
            <person name="Wang X."/>
            <person name="Falini L.B."/>
            <person name="Barry K."/>
            <person name="Haridas S."/>
            <person name="Lipzen A."/>
            <person name="Labutti K."/>
            <person name="Grigoriev I.V."/>
            <person name="Murat C."/>
            <person name="Martin F."/>
            <person name="Albertini E."/>
            <person name="Donnini D."/>
            <person name="Bonito G."/>
        </authorList>
    </citation>
    <scope>NUCLEOTIDE SEQUENCE [LARGE SCALE GENOMIC DNA]</scope>
    <source>
        <strain evidence="1 2">Sb_GMNB300</strain>
    </source>
</reference>
<feature type="non-terminal residue" evidence="1">
    <location>
        <position position="339"/>
    </location>
</feature>
<dbReference type="SUPFAM" id="SSF53474">
    <property type="entry name" value="alpha/beta-Hydrolases"/>
    <property type="match status" value="1"/>
</dbReference>
<sequence>MKQHTLLLCFIHGFKGDDGTFCAFPDDIRTLVQDERPELNVLANAVARFREWLQNTVIDIEVESRTSHPTIDPSVHTILVGHSMGGIVAADTLISILEDDLVATGGSKMPFPHIVGILAFDTPYLGLAHSVFAHGAEERWKSASAAYGTLSSIASGLFASQAAVEGTAIKSREQHEREREKEKNELAEQTLWGKWGKVAAYGAAAALAGGAAAAYAKREDIGAGFGWVQSHLEFVGALMKGQELKDRVTRVSTTEGVGFANLFTSLGGERLGTSMLFEGKERTFCSLPADESLLRKKFYRCINTKATDEVGAHCSMFEKKTNPGYYELADRAKNLLCFW</sequence>
<dbReference type="PANTHER" id="PTHR47842">
    <property type="entry name" value="EXPRESSED PROTEIN"/>
    <property type="match status" value="1"/>
</dbReference>
<accession>A0A5J5F7A4</accession>
<keyword evidence="2" id="KW-1185">Reference proteome</keyword>
<dbReference type="InterPro" id="IPR029058">
    <property type="entry name" value="AB_hydrolase_fold"/>
</dbReference>
<dbReference type="AlphaFoldDB" id="A0A5J5F7A4"/>
<gene>
    <name evidence="1" type="ORF">FN846DRAFT_759345</name>
</gene>